<dbReference type="HOGENOM" id="CLU_079071_1_0_11"/>
<dbReference type="AlphaFoldDB" id="D6ZB52"/>
<name>D6ZB52_SEGRD</name>
<gene>
    <name evidence="2" type="ordered locus">Srot_0324</name>
</gene>
<dbReference type="SUPFAM" id="SSF53850">
    <property type="entry name" value="Periplasmic binding protein-like II"/>
    <property type="match status" value="1"/>
</dbReference>
<dbReference type="InterPro" id="IPR050682">
    <property type="entry name" value="ModA/WtpA"/>
</dbReference>
<dbReference type="STRING" id="640132.Srot_0324"/>
<reference evidence="2 3" key="1">
    <citation type="journal article" date="2010" name="Stand. Genomic Sci.">
        <title>Complete genome sequence of Segniliparus rotundus type strain (CDC 1076).</title>
        <authorList>
            <person name="Sikorski J."/>
            <person name="Lapidus A."/>
            <person name="Copeland A."/>
            <person name="Misra M."/>
            <person name="Glavina Del Rio T."/>
            <person name="Nolan M."/>
            <person name="Lucas S."/>
            <person name="Chen F."/>
            <person name="Tice H."/>
            <person name="Cheng J.F."/>
            <person name="Jando M."/>
            <person name="Schneider S."/>
            <person name="Bruce D."/>
            <person name="Goodwin L."/>
            <person name="Pitluck S."/>
            <person name="Liolios K."/>
            <person name="Mikhailova N."/>
            <person name="Pati A."/>
            <person name="Ivanova N."/>
            <person name="Mavromatis K."/>
            <person name="Chen A."/>
            <person name="Palaniappan K."/>
            <person name="Chertkov O."/>
            <person name="Land M."/>
            <person name="Hauser L."/>
            <person name="Chang Y.J."/>
            <person name="Jeffries C.D."/>
            <person name="Brettin T."/>
            <person name="Detter J.C."/>
            <person name="Han C."/>
            <person name="Rohde M."/>
            <person name="Goker M."/>
            <person name="Bristow J."/>
            <person name="Eisen J.A."/>
            <person name="Markowitz V."/>
            <person name="Hugenholtz P."/>
            <person name="Kyrpides N.C."/>
            <person name="Klenk H.P."/>
        </authorList>
    </citation>
    <scope>NUCLEOTIDE SEQUENCE [LARGE SCALE GENOMIC DNA]</scope>
    <source>
        <strain evidence="3">ATCC BAA-972 / CDC 1076 / CIP 108378 / DSM 44985 / JCM 13578</strain>
    </source>
</reference>
<dbReference type="GO" id="GO:0030973">
    <property type="term" value="F:molybdate ion binding"/>
    <property type="evidence" value="ECO:0007669"/>
    <property type="project" value="TreeGrafter"/>
</dbReference>
<keyword evidence="3" id="KW-1185">Reference proteome</keyword>
<accession>D6ZB52</accession>
<dbReference type="eggNOG" id="COG0725">
    <property type="taxonomic scope" value="Bacteria"/>
</dbReference>
<feature type="region of interest" description="Disordered" evidence="1">
    <location>
        <begin position="287"/>
        <end position="306"/>
    </location>
</feature>
<protein>
    <submittedName>
        <fullName evidence="2">ABC-type molybdate transport system periplasmic component-like protein</fullName>
    </submittedName>
</protein>
<dbReference type="Pfam" id="PF13531">
    <property type="entry name" value="SBP_bac_11"/>
    <property type="match status" value="1"/>
</dbReference>
<dbReference type="EMBL" id="CP001958">
    <property type="protein sequence ID" value="ADG96811.1"/>
    <property type="molecule type" value="Genomic_DNA"/>
</dbReference>
<dbReference type="GO" id="GO:0015689">
    <property type="term" value="P:molybdate ion transport"/>
    <property type="evidence" value="ECO:0007669"/>
    <property type="project" value="TreeGrafter"/>
</dbReference>
<organism evidence="2 3">
    <name type="scientific">Segniliparus rotundus (strain ATCC BAA-972 / CDC 1076 / CIP 108378 / DSM 44985 / JCM 13578)</name>
    <dbReference type="NCBI Taxonomy" id="640132"/>
    <lineage>
        <taxon>Bacteria</taxon>
        <taxon>Bacillati</taxon>
        <taxon>Actinomycetota</taxon>
        <taxon>Actinomycetes</taxon>
        <taxon>Mycobacteriales</taxon>
        <taxon>Segniliparaceae</taxon>
        <taxon>Segniliparus</taxon>
    </lineage>
</organism>
<dbReference type="Gene3D" id="3.40.190.10">
    <property type="entry name" value="Periplasmic binding protein-like II"/>
    <property type="match status" value="2"/>
</dbReference>
<dbReference type="OrthoDB" id="8216219at2"/>
<dbReference type="KEGG" id="srt:Srot_0324"/>
<dbReference type="PANTHER" id="PTHR30632">
    <property type="entry name" value="MOLYBDATE-BINDING PERIPLASMIC PROTEIN"/>
    <property type="match status" value="1"/>
</dbReference>
<dbReference type="Proteomes" id="UP000002247">
    <property type="component" value="Chromosome"/>
</dbReference>
<evidence type="ECO:0000313" key="3">
    <source>
        <dbReference type="Proteomes" id="UP000002247"/>
    </source>
</evidence>
<dbReference type="PANTHER" id="PTHR30632:SF11">
    <property type="entry name" value="BLR4797 PROTEIN"/>
    <property type="match status" value="1"/>
</dbReference>
<evidence type="ECO:0000313" key="2">
    <source>
        <dbReference type="EMBL" id="ADG96811.1"/>
    </source>
</evidence>
<proteinExistence type="predicted"/>
<sequence>MGGPLSAPVPMLVSSRQFSAVTLPPMAETQGAHRRSRSMVLAICFALGGASAVSAPPCAADPDGQLTVATSGGTAAALRALAAVYARGGGERVRLVFGPSMGETPQTIPARIARGERIDVVVMVGSAVDRLADDGQLTGPIRPVACSHIAMAVRAGAPRPDISTLDSLRRALLEARSVAYSDSASGVFVATQLFPRLGVSDTMRGKAFQVPAVPVGEVVAQGRAELGFQQLSELLPVKGIDVVGLLPSGAQLGTTYSGAAVSSSAHKDEAESFLSFLGGEQARGVMETSGLEQGGCPEPDQDQDTD</sequence>
<evidence type="ECO:0000256" key="1">
    <source>
        <dbReference type="SAM" id="MobiDB-lite"/>
    </source>
</evidence>